<evidence type="ECO:0000256" key="2">
    <source>
        <dbReference type="SAM" id="SignalP"/>
    </source>
</evidence>
<evidence type="ECO:0000256" key="1">
    <source>
        <dbReference type="SAM" id="MobiDB-lite"/>
    </source>
</evidence>
<keyword evidence="2" id="KW-0732">Signal</keyword>
<feature type="chain" id="PRO_5001754327" description="Secreted protein" evidence="2">
    <location>
        <begin position="18"/>
        <end position="114"/>
    </location>
</feature>
<evidence type="ECO:0000313" key="3">
    <source>
        <dbReference type="EMBL" id="ETO80774.1"/>
    </source>
</evidence>
<feature type="compositionally biased region" description="Polar residues" evidence="1">
    <location>
        <begin position="84"/>
        <end position="96"/>
    </location>
</feature>
<comment type="caution">
    <text evidence="3">The sequence shown here is derived from an EMBL/GenBank/DDBJ whole genome shotgun (WGS) entry which is preliminary data.</text>
</comment>
<name>A0A081APG3_PHYNI</name>
<protein>
    <recommendedName>
        <fullName evidence="5">Secreted protein</fullName>
    </recommendedName>
</protein>
<gene>
    <name evidence="3" type="ORF">F444_04810</name>
</gene>
<organism evidence="3 4">
    <name type="scientific">Phytophthora nicotianae P1976</name>
    <dbReference type="NCBI Taxonomy" id="1317066"/>
    <lineage>
        <taxon>Eukaryota</taxon>
        <taxon>Sar</taxon>
        <taxon>Stramenopiles</taxon>
        <taxon>Oomycota</taxon>
        <taxon>Peronosporomycetes</taxon>
        <taxon>Peronosporales</taxon>
        <taxon>Peronosporaceae</taxon>
        <taxon>Phytophthora</taxon>
    </lineage>
</organism>
<evidence type="ECO:0000313" key="4">
    <source>
        <dbReference type="Proteomes" id="UP000028582"/>
    </source>
</evidence>
<reference evidence="3 4" key="1">
    <citation type="submission" date="2013-11" db="EMBL/GenBank/DDBJ databases">
        <title>The Genome Sequence of Phytophthora parasitica P1976.</title>
        <authorList>
            <consortium name="The Broad Institute Genomics Platform"/>
            <person name="Russ C."/>
            <person name="Tyler B."/>
            <person name="Panabieres F."/>
            <person name="Shan W."/>
            <person name="Tripathy S."/>
            <person name="Grunwald N."/>
            <person name="Machado M."/>
            <person name="Johnson C.S."/>
            <person name="Walker B."/>
            <person name="Young S."/>
            <person name="Zeng Q."/>
            <person name="Gargeya S."/>
            <person name="Fitzgerald M."/>
            <person name="Haas B."/>
            <person name="Abouelleil A."/>
            <person name="Allen A.W."/>
            <person name="Alvarado L."/>
            <person name="Arachchi H.M."/>
            <person name="Berlin A.M."/>
            <person name="Chapman S.B."/>
            <person name="Gainer-Dewar J."/>
            <person name="Goldberg J."/>
            <person name="Griggs A."/>
            <person name="Gujja S."/>
            <person name="Hansen M."/>
            <person name="Howarth C."/>
            <person name="Imamovic A."/>
            <person name="Ireland A."/>
            <person name="Larimer J."/>
            <person name="McCowan C."/>
            <person name="Murphy C."/>
            <person name="Pearson M."/>
            <person name="Poon T.W."/>
            <person name="Priest M."/>
            <person name="Roberts A."/>
            <person name="Saif S."/>
            <person name="Shea T."/>
            <person name="Sisk P."/>
            <person name="Sykes S."/>
            <person name="Wortman J."/>
            <person name="Nusbaum C."/>
            <person name="Birren B."/>
        </authorList>
    </citation>
    <scope>NUCLEOTIDE SEQUENCE [LARGE SCALE GENOMIC DNA]</scope>
    <source>
        <strain evidence="3 4">P1976</strain>
    </source>
</reference>
<feature type="region of interest" description="Disordered" evidence="1">
    <location>
        <begin position="84"/>
        <end position="114"/>
    </location>
</feature>
<evidence type="ECO:0008006" key="5">
    <source>
        <dbReference type="Google" id="ProtNLM"/>
    </source>
</evidence>
<dbReference type="Proteomes" id="UP000028582">
    <property type="component" value="Unassembled WGS sequence"/>
</dbReference>
<sequence length="114" mass="12600">MGSDASILSALLAACHAFAEQVQVDFFRLASDRNSGMRLARLKRSYATSNIISRTNCFADCTVQPPMPSWTTRFVFVSIGSTSDESHLTQLTSPSKLKQRSTGRKLNQRTAPMK</sequence>
<dbReference type="EMBL" id="ANJA01000968">
    <property type="protein sequence ID" value="ETO80774.1"/>
    <property type="molecule type" value="Genomic_DNA"/>
</dbReference>
<accession>A0A081APG3</accession>
<proteinExistence type="predicted"/>
<feature type="compositionally biased region" description="Basic residues" evidence="1">
    <location>
        <begin position="97"/>
        <end position="107"/>
    </location>
</feature>
<dbReference type="AlphaFoldDB" id="A0A081APG3"/>
<feature type="signal peptide" evidence="2">
    <location>
        <begin position="1"/>
        <end position="17"/>
    </location>
</feature>